<dbReference type="AlphaFoldDB" id="A0A2P2R476"/>
<proteinExistence type="predicted"/>
<dbReference type="EMBL" id="GGEC01093516">
    <property type="protein sequence ID" value="MBX74000.1"/>
    <property type="molecule type" value="Transcribed_RNA"/>
</dbReference>
<evidence type="ECO:0000313" key="1">
    <source>
        <dbReference type="EMBL" id="MBX74000.1"/>
    </source>
</evidence>
<protein>
    <submittedName>
        <fullName evidence="1">Uncharacterized protein</fullName>
    </submittedName>
</protein>
<reference evidence="1" key="1">
    <citation type="submission" date="2018-02" db="EMBL/GenBank/DDBJ databases">
        <title>Rhizophora mucronata_Transcriptome.</title>
        <authorList>
            <person name="Meera S.P."/>
            <person name="Sreeshan A."/>
            <person name="Augustine A."/>
        </authorList>
    </citation>
    <scope>NUCLEOTIDE SEQUENCE</scope>
    <source>
        <tissue evidence="1">Leaf</tissue>
    </source>
</reference>
<name>A0A2P2R476_RHIMU</name>
<sequence>MEFCVTLLYLHTCFFCFSDKFDSGIYRLSYFDWLY</sequence>
<accession>A0A2P2R476</accession>
<organism evidence="1">
    <name type="scientific">Rhizophora mucronata</name>
    <name type="common">Asiatic mangrove</name>
    <dbReference type="NCBI Taxonomy" id="61149"/>
    <lineage>
        <taxon>Eukaryota</taxon>
        <taxon>Viridiplantae</taxon>
        <taxon>Streptophyta</taxon>
        <taxon>Embryophyta</taxon>
        <taxon>Tracheophyta</taxon>
        <taxon>Spermatophyta</taxon>
        <taxon>Magnoliopsida</taxon>
        <taxon>eudicotyledons</taxon>
        <taxon>Gunneridae</taxon>
        <taxon>Pentapetalae</taxon>
        <taxon>rosids</taxon>
        <taxon>fabids</taxon>
        <taxon>Malpighiales</taxon>
        <taxon>Rhizophoraceae</taxon>
        <taxon>Rhizophora</taxon>
    </lineage>
</organism>